<evidence type="ECO:0000259" key="2">
    <source>
        <dbReference type="Pfam" id="PF02481"/>
    </source>
</evidence>
<dbReference type="InterPro" id="IPR057666">
    <property type="entry name" value="DrpA_SLOG"/>
</dbReference>
<feature type="domain" description="Smf/DprA SLOG" evidence="2">
    <location>
        <begin position="84"/>
        <end position="288"/>
    </location>
</feature>
<dbReference type="STRING" id="477690.SAMN05216474_2705"/>
<evidence type="ECO:0000256" key="1">
    <source>
        <dbReference type="ARBA" id="ARBA00006525"/>
    </source>
</evidence>
<dbReference type="Pfam" id="PF17782">
    <property type="entry name" value="WHD_DprA"/>
    <property type="match status" value="1"/>
</dbReference>
<name>A0A1I7BDT4_9FLAO</name>
<protein>
    <submittedName>
        <fullName evidence="4">DNA processing protein</fullName>
    </submittedName>
</protein>
<evidence type="ECO:0000313" key="4">
    <source>
        <dbReference type="EMBL" id="SFT85252.1"/>
    </source>
</evidence>
<dbReference type="Proteomes" id="UP000236454">
    <property type="component" value="Unassembled WGS sequence"/>
</dbReference>
<dbReference type="Gene3D" id="3.40.50.450">
    <property type="match status" value="1"/>
</dbReference>
<dbReference type="AlphaFoldDB" id="A0A1I7BDT4"/>
<dbReference type="PANTHER" id="PTHR43022:SF1">
    <property type="entry name" value="PROTEIN SMF"/>
    <property type="match status" value="1"/>
</dbReference>
<dbReference type="Gene3D" id="1.10.10.10">
    <property type="entry name" value="Winged helix-like DNA-binding domain superfamily/Winged helix DNA-binding domain"/>
    <property type="match status" value="1"/>
</dbReference>
<dbReference type="EMBL" id="FPAS01000005">
    <property type="protein sequence ID" value="SFT85252.1"/>
    <property type="molecule type" value="Genomic_DNA"/>
</dbReference>
<dbReference type="InterPro" id="IPR041614">
    <property type="entry name" value="DprA_WH"/>
</dbReference>
<dbReference type="RefSeq" id="WP_090251545.1">
    <property type="nucleotide sequence ID" value="NZ_FPAS01000005.1"/>
</dbReference>
<dbReference type="InterPro" id="IPR036388">
    <property type="entry name" value="WH-like_DNA-bd_sf"/>
</dbReference>
<proteinExistence type="inferred from homology"/>
<organism evidence="4 5">
    <name type="scientific">Lishizhenia tianjinensis</name>
    <dbReference type="NCBI Taxonomy" id="477690"/>
    <lineage>
        <taxon>Bacteria</taxon>
        <taxon>Pseudomonadati</taxon>
        <taxon>Bacteroidota</taxon>
        <taxon>Flavobacteriia</taxon>
        <taxon>Flavobacteriales</taxon>
        <taxon>Crocinitomicaceae</taxon>
        <taxon>Lishizhenia</taxon>
    </lineage>
</organism>
<sequence>MTKEELKLFLGFQFMKGIGIKTAKSLIAQSGGIENFYSLSKVQLKNLEGASDKLVQKIKRKEALKEAEEYLDFLTREDLSVFNYLSPLYPRRLKHCADAPLLLFGKGNLDFDYPKTVAIVGTRNATPYGKMLVEELIQKFAEHKLQVVSGLAYGIDIHAHKLCVNYGLSTVGVLGHGLDRIYPAIHKNTAQQMMAKGGLLTEFLPGTKPDRENFPTRNRIVAGMCDATIVVESGEKGGSLITAYLANDYNRDVFAFPGDVNKPYSKGCNKLIRLQRAHLISSSEDLFYLMNWEKSAPEAVQIPLFLELNAEEQNIVDLLRDKNEQSIDELAYHLKQPVSQVSTTLLNLEFQGCVKSLPGKRYLLAV</sequence>
<dbReference type="Pfam" id="PF02481">
    <property type="entry name" value="DNA_processg_A"/>
    <property type="match status" value="1"/>
</dbReference>
<evidence type="ECO:0000313" key="5">
    <source>
        <dbReference type="Proteomes" id="UP000236454"/>
    </source>
</evidence>
<keyword evidence="5" id="KW-1185">Reference proteome</keyword>
<accession>A0A1I7BDT4</accession>
<dbReference type="InterPro" id="IPR003488">
    <property type="entry name" value="DprA"/>
</dbReference>
<dbReference type="OrthoDB" id="9785707at2"/>
<comment type="similarity">
    <text evidence="1">Belongs to the DprA/Smf family.</text>
</comment>
<dbReference type="PANTHER" id="PTHR43022">
    <property type="entry name" value="PROTEIN SMF"/>
    <property type="match status" value="1"/>
</dbReference>
<evidence type="ECO:0000259" key="3">
    <source>
        <dbReference type="Pfam" id="PF17782"/>
    </source>
</evidence>
<feature type="domain" description="DprA winged helix" evidence="3">
    <location>
        <begin position="307"/>
        <end position="360"/>
    </location>
</feature>
<dbReference type="GO" id="GO:0009294">
    <property type="term" value="P:DNA-mediated transformation"/>
    <property type="evidence" value="ECO:0007669"/>
    <property type="project" value="InterPro"/>
</dbReference>
<reference evidence="4 5" key="1">
    <citation type="submission" date="2016-10" db="EMBL/GenBank/DDBJ databases">
        <authorList>
            <person name="de Groot N.N."/>
        </authorList>
    </citation>
    <scope>NUCLEOTIDE SEQUENCE [LARGE SCALE GENOMIC DNA]</scope>
    <source>
        <strain evidence="4 5">CGMCC 1.7005</strain>
    </source>
</reference>
<dbReference type="SUPFAM" id="SSF102405">
    <property type="entry name" value="MCP/YpsA-like"/>
    <property type="match status" value="1"/>
</dbReference>
<dbReference type="NCBIfam" id="TIGR00732">
    <property type="entry name" value="dprA"/>
    <property type="match status" value="1"/>
</dbReference>
<gene>
    <name evidence="4" type="ORF">SAMN05216474_2705</name>
</gene>